<protein>
    <submittedName>
        <fullName evidence="2">Uncharacterized protein</fullName>
    </submittedName>
</protein>
<dbReference type="AlphaFoldDB" id="A0A834HQG2"/>
<organism evidence="2 3">
    <name type="scientific">Rhynchophorus ferrugineus</name>
    <name type="common">Red palm weevil</name>
    <name type="synonym">Curculio ferrugineus</name>
    <dbReference type="NCBI Taxonomy" id="354439"/>
    <lineage>
        <taxon>Eukaryota</taxon>
        <taxon>Metazoa</taxon>
        <taxon>Ecdysozoa</taxon>
        <taxon>Arthropoda</taxon>
        <taxon>Hexapoda</taxon>
        <taxon>Insecta</taxon>
        <taxon>Pterygota</taxon>
        <taxon>Neoptera</taxon>
        <taxon>Endopterygota</taxon>
        <taxon>Coleoptera</taxon>
        <taxon>Polyphaga</taxon>
        <taxon>Cucujiformia</taxon>
        <taxon>Curculionidae</taxon>
        <taxon>Dryophthorinae</taxon>
        <taxon>Rhynchophorus</taxon>
    </lineage>
</organism>
<keyword evidence="3" id="KW-1185">Reference proteome</keyword>
<evidence type="ECO:0000313" key="3">
    <source>
        <dbReference type="Proteomes" id="UP000625711"/>
    </source>
</evidence>
<feature type="compositionally biased region" description="Basic and acidic residues" evidence="1">
    <location>
        <begin position="1"/>
        <end position="10"/>
    </location>
</feature>
<proteinExistence type="predicted"/>
<feature type="non-terminal residue" evidence="2">
    <location>
        <position position="1"/>
    </location>
</feature>
<feature type="compositionally biased region" description="Basic and acidic residues" evidence="1">
    <location>
        <begin position="24"/>
        <end position="37"/>
    </location>
</feature>
<gene>
    <name evidence="2" type="ORF">GWI33_019926</name>
</gene>
<reference evidence="2" key="1">
    <citation type="submission" date="2020-08" db="EMBL/GenBank/DDBJ databases">
        <title>Genome sequencing and assembly of the red palm weevil Rhynchophorus ferrugineus.</title>
        <authorList>
            <person name="Dias G.B."/>
            <person name="Bergman C.M."/>
            <person name="Manee M."/>
        </authorList>
    </citation>
    <scope>NUCLEOTIDE SEQUENCE</scope>
    <source>
        <strain evidence="2">AA-2017</strain>
        <tissue evidence="2">Whole larva</tissue>
    </source>
</reference>
<dbReference type="Proteomes" id="UP000625711">
    <property type="component" value="Unassembled WGS sequence"/>
</dbReference>
<accession>A0A834HQG2</accession>
<sequence length="80" mass="8657">AHRIARDPSVSHDSVAIPSGRHFSRSELDGRENRDPVRQPGKQAALDDDNDDGKREGGVDSCPRASNRLSVPPIVMASVK</sequence>
<evidence type="ECO:0000313" key="2">
    <source>
        <dbReference type="EMBL" id="KAF7266777.1"/>
    </source>
</evidence>
<dbReference type="EMBL" id="JAACXV010014500">
    <property type="protein sequence ID" value="KAF7266777.1"/>
    <property type="molecule type" value="Genomic_DNA"/>
</dbReference>
<name>A0A834HQG2_RHYFE</name>
<evidence type="ECO:0000256" key="1">
    <source>
        <dbReference type="SAM" id="MobiDB-lite"/>
    </source>
</evidence>
<comment type="caution">
    <text evidence="2">The sequence shown here is derived from an EMBL/GenBank/DDBJ whole genome shotgun (WGS) entry which is preliminary data.</text>
</comment>
<feature type="region of interest" description="Disordered" evidence="1">
    <location>
        <begin position="1"/>
        <end position="80"/>
    </location>
</feature>